<feature type="compositionally biased region" description="Basic and acidic residues" evidence="2">
    <location>
        <begin position="229"/>
        <end position="253"/>
    </location>
</feature>
<feature type="region of interest" description="Disordered" evidence="2">
    <location>
        <begin position="218"/>
        <end position="270"/>
    </location>
</feature>
<gene>
    <name evidence="3" type="ORF">JG688_00001178</name>
</gene>
<accession>A0A8J5J6R5</accession>
<dbReference type="GO" id="GO:0101031">
    <property type="term" value="C:protein folding chaperone complex"/>
    <property type="evidence" value="ECO:0007669"/>
    <property type="project" value="TreeGrafter"/>
</dbReference>
<comment type="caution">
    <text evidence="3">The sequence shown here is derived from an EMBL/GenBank/DDBJ whole genome shotgun (WGS) entry which is preliminary data.</text>
</comment>
<protein>
    <submittedName>
        <fullName evidence="3">Uncharacterized protein</fullName>
    </submittedName>
</protein>
<dbReference type="PANTHER" id="PTHR46423">
    <property type="entry name" value="RNA POLYMERASE II-ASSOCIATED PROTEIN 3"/>
    <property type="match status" value="1"/>
</dbReference>
<keyword evidence="4" id="KW-1185">Reference proteome</keyword>
<keyword evidence="1" id="KW-0802">TPR repeat</keyword>
<evidence type="ECO:0000313" key="4">
    <source>
        <dbReference type="Proteomes" id="UP000709295"/>
    </source>
</evidence>
<evidence type="ECO:0000313" key="3">
    <source>
        <dbReference type="EMBL" id="KAG6976601.1"/>
    </source>
</evidence>
<evidence type="ECO:0000256" key="1">
    <source>
        <dbReference type="ARBA" id="ARBA00022803"/>
    </source>
</evidence>
<dbReference type="InterPro" id="IPR051966">
    <property type="entry name" value="RPAP3"/>
</dbReference>
<dbReference type="AlphaFoldDB" id="A0A8J5J6R5"/>
<evidence type="ECO:0000256" key="2">
    <source>
        <dbReference type="SAM" id="MobiDB-lite"/>
    </source>
</evidence>
<dbReference type="PANTHER" id="PTHR46423:SF1">
    <property type="entry name" value="RNA POLYMERASE II-ASSOCIATED PROTEIN 3"/>
    <property type="match status" value="1"/>
</dbReference>
<name>A0A8J5J6R5_9STRA</name>
<organism evidence="3 4">
    <name type="scientific">Phytophthora aleatoria</name>
    <dbReference type="NCBI Taxonomy" id="2496075"/>
    <lineage>
        <taxon>Eukaryota</taxon>
        <taxon>Sar</taxon>
        <taxon>Stramenopiles</taxon>
        <taxon>Oomycota</taxon>
        <taxon>Peronosporomycetes</taxon>
        <taxon>Peronosporales</taxon>
        <taxon>Peronosporaceae</taxon>
        <taxon>Phytophthora</taxon>
    </lineage>
</organism>
<reference evidence="3" key="1">
    <citation type="submission" date="2021-01" db="EMBL/GenBank/DDBJ databases">
        <title>Phytophthora aleatoria, a newly-described species from Pinus radiata is distinct from Phytophthora cactorum isolates based on comparative genomics.</title>
        <authorList>
            <person name="Mcdougal R."/>
            <person name="Panda P."/>
            <person name="Williams N."/>
            <person name="Studholme D.J."/>
        </authorList>
    </citation>
    <scope>NUCLEOTIDE SEQUENCE</scope>
    <source>
        <strain evidence="3">NZFS 4037</strain>
    </source>
</reference>
<proteinExistence type="predicted"/>
<dbReference type="Proteomes" id="UP000709295">
    <property type="component" value="Unassembled WGS sequence"/>
</dbReference>
<feature type="compositionally biased region" description="Basic residues" evidence="2">
    <location>
        <begin position="261"/>
        <end position="270"/>
    </location>
</feature>
<sequence>MRTFFWRIRTVDAKGCGSLQLLDTDTMDAMEAMKNEGNALFQQQRFADAVQVYTSVLDKLRGSDTIDEATVRLETAVRLNRAWTWIQMTDSESSEAMLVAAEQDCSTVIAQDASCVKAFYRRALARERRGQWKLAMEDAAVMKQLEPANPSIVPLLERLQQHIQEEESLTLNLQRCAINSDASADTSRIALAGEAEYAWSALQAAEMNLLKVYNTTTKRASMGRRKPKGAQEDKSEILQKTDDLWESLRREESTTVAKAFPRSRRGAPAE</sequence>
<dbReference type="EMBL" id="JAENGY010000026">
    <property type="protein sequence ID" value="KAG6976601.1"/>
    <property type="molecule type" value="Genomic_DNA"/>
</dbReference>